<dbReference type="GO" id="GO:0016757">
    <property type="term" value="F:glycosyltransferase activity"/>
    <property type="evidence" value="ECO:0007669"/>
    <property type="project" value="UniProtKB-ARBA"/>
</dbReference>
<dbReference type="EC" id="3.2.1.3" evidence="6"/>
<dbReference type="EMBL" id="CP088147">
    <property type="protein sequence ID" value="UTU52874.1"/>
    <property type="molecule type" value="Genomic_DNA"/>
</dbReference>
<reference evidence="6 7" key="1">
    <citation type="journal article" date="2022" name="Microbiol. Resour. Announc.">
        <title>Complete Genome Sequence of Mesorhizobium ciceri Strain R30, a Rhizobium Used as a Commercial Inoculant for Chickpea in Argentina.</title>
        <authorList>
            <person name="Foresto E."/>
            <person name="Revale S."/>
            <person name="Primo E."/>
            <person name="Nievas F."/>
            <person name="Carezzano E."/>
            <person name="Puente M."/>
            <person name="Alzari P."/>
            <person name="Mart M."/>
            <person name="Ben-Assaya M."/>
            <person name="Mornico D."/>
            <person name="Santoro M."/>
            <person name="Mart F."/>
            <person name="Giordano W."/>
            <person name="Bogino P."/>
        </authorList>
    </citation>
    <scope>NUCLEOTIDE SEQUENCE [LARGE SCALE GENOMIC DNA]</scope>
    <source>
        <strain evidence="6 7">R30</strain>
    </source>
</reference>
<dbReference type="InterPro" id="IPR011613">
    <property type="entry name" value="GH15-like"/>
</dbReference>
<dbReference type="NCBIfam" id="TIGR01535">
    <property type="entry name" value="glucan_glucosid"/>
    <property type="match status" value="1"/>
</dbReference>
<evidence type="ECO:0000259" key="5">
    <source>
        <dbReference type="Pfam" id="PF09137"/>
    </source>
</evidence>
<dbReference type="AlphaFoldDB" id="A0AB38TDU2"/>
<evidence type="ECO:0000259" key="4">
    <source>
        <dbReference type="Pfam" id="PF00723"/>
    </source>
</evidence>
<dbReference type="PANTHER" id="PTHR31616">
    <property type="entry name" value="TREHALASE"/>
    <property type="match status" value="1"/>
</dbReference>
<dbReference type="GO" id="GO:0005975">
    <property type="term" value="P:carbohydrate metabolic process"/>
    <property type="evidence" value="ECO:0007669"/>
    <property type="project" value="InterPro"/>
</dbReference>
<keyword evidence="7" id="KW-1185">Reference proteome</keyword>
<proteinExistence type="inferred from homology"/>
<dbReference type="Proteomes" id="UP001060070">
    <property type="component" value="Chromosome"/>
</dbReference>
<evidence type="ECO:0000256" key="2">
    <source>
        <dbReference type="ARBA" id="ARBA00022801"/>
    </source>
</evidence>
<dbReference type="CDD" id="cd07430">
    <property type="entry name" value="GH15_N"/>
    <property type="match status" value="1"/>
</dbReference>
<evidence type="ECO:0000256" key="3">
    <source>
        <dbReference type="ARBA" id="ARBA00023295"/>
    </source>
</evidence>
<dbReference type="InterPro" id="IPR011013">
    <property type="entry name" value="Gal_mutarotase_sf_dom"/>
</dbReference>
<sequence length="810" mass="87386">MPVTPNVAPGAPGIPARWTSSAKSGVGTSLSPAGRIWFTISHGILNEIYYSRVDSACTRDLGLIVTGAAGYFSEEKRDATHSIEPFEDGVPAYRLVNTANDGAWRIEKRILADPARPALLQEITFTALRGAADDYRVYALLAPHLVNAGMGNTAWVGEHEGKPVLFASGRGSCLALASSLPWRTGSAGYVGFSDGWQQLHNTGELDAAYQRAEDGNVALTGEIGFSAARTKALLALGFGATPEEAAEHAFASLKQGFEPAANSYLQNWRNWQKGLLPLDRHAVPGTNFYRVSTAVLATHRSIATPGAAVASLSIPWGFDKGDDDLGGYHLVWPRDLVETAGGFLAAGDAASALQILDYLGSIQQPDGHWPQNAWLDGSAYWPGIQMDECAFPLLLAEALHRAGHLPHARLAVFLPMIERAAGFVVRNGPVTGEDRWEEDAGYSPFTLAVEIAALLAAADLLDACGKPDAATYLRETSDVWNDQVERWTYVTGTAICGQVGVEGYYVRIAPPDSAEAGSPKDGYVPIKNRPPGDTNRPAEQIVSPDALALVRFGLRAADDPRMTDTVKVIDAQLRCDLPQGPLWYRYNGDGYGEHEDGAPFDGTGQGRPWPLLAGERAHYELAAGRREKAASLLAALEGSAGPGGLLPEQVWDGADMPERELLHGRPSGSAMPLVWAHSEHIKLLRSLRDGAVFDMPPQGVKRYIEAKTVSPFRTWRFNNKIRTVPAGKTLRVELLAPATVHWSTDNWATAHDSQTVENDFGIHLADLAVSGLPKGSTLTFTFFWPGAGDWENVDFSVISGDQDSQQTFPR</sequence>
<dbReference type="GO" id="GO:0030246">
    <property type="term" value="F:carbohydrate binding"/>
    <property type="evidence" value="ECO:0007669"/>
    <property type="project" value="InterPro"/>
</dbReference>
<dbReference type="PROSITE" id="PS00820">
    <property type="entry name" value="GLUCOAMYLASE"/>
    <property type="match status" value="1"/>
</dbReference>
<dbReference type="InterPro" id="IPR046966">
    <property type="entry name" value="Glucoamylase_active_site"/>
</dbReference>
<protein>
    <submittedName>
        <fullName evidence="6">Glucan 1,4-alpha-glucosidase</fullName>
        <ecNumber evidence="6">3.2.1.3</ecNumber>
    </submittedName>
</protein>
<dbReference type="InterPro" id="IPR015220">
    <property type="entry name" value="Glucodextranase_N"/>
</dbReference>
<keyword evidence="2 6" id="KW-0378">Hydrolase</keyword>
<comment type="similarity">
    <text evidence="1">Belongs to the glycosyl hydrolase 15 family.</text>
</comment>
<evidence type="ECO:0000313" key="7">
    <source>
        <dbReference type="Proteomes" id="UP001060070"/>
    </source>
</evidence>
<dbReference type="InterPro" id="IPR008928">
    <property type="entry name" value="6-hairpin_glycosidase_sf"/>
</dbReference>
<dbReference type="Gene3D" id="2.70.98.10">
    <property type="match status" value="1"/>
</dbReference>
<dbReference type="PANTHER" id="PTHR31616:SF0">
    <property type="entry name" value="GLUCAN 1,4-ALPHA-GLUCOSIDASE"/>
    <property type="match status" value="1"/>
</dbReference>
<accession>A0AB38TDU2</accession>
<dbReference type="InterPro" id="IPR014718">
    <property type="entry name" value="GH-type_carb-bd"/>
</dbReference>
<dbReference type="Pfam" id="PF09137">
    <property type="entry name" value="Glucodextran_N"/>
    <property type="match status" value="1"/>
</dbReference>
<dbReference type="GO" id="GO:0004339">
    <property type="term" value="F:glucan 1,4-alpha-glucosidase activity"/>
    <property type="evidence" value="ECO:0007669"/>
    <property type="project" value="UniProtKB-EC"/>
</dbReference>
<feature type="domain" description="Glucodextranase N-terminal" evidence="5">
    <location>
        <begin position="8"/>
        <end position="272"/>
    </location>
</feature>
<evidence type="ECO:0000256" key="1">
    <source>
        <dbReference type="ARBA" id="ARBA00006188"/>
    </source>
</evidence>
<feature type="domain" description="GH15-like" evidence="4">
    <location>
        <begin position="375"/>
        <end position="683"/>
    </location>
</feature>
<dbReference type="RefSeq" id="WP_024504764.1">
    <property type="nucleotide sequence ID" value="NZ_CP088147.1"/>
</dbReference>
<dbReference type="SUPFAM" id="SSF74650">
    <property type="entry name" value="Galactose mutarotase-like"/>
    <property type="match status" value="1"/>
</dbReference>
<dbReference type="Gene3D" id="1.50.10.10">
    <property type="match status" value="1"/>
</dbReference>
<name>A0AB38TDU2_9HYPH</name>
<gene>
    <name evidence="6" type="ORF">LRP29_05335</name>
</gene>
<organism evidence="6 7">
    <name type="scientific">Mesorhizobium ciceri</name>
    <dbReference type="NCBI Taxonomy" id="39645"/>
    <lineage>
        <taxon>Bacteria</taxon>
        <taxon>Pseudomonadati</taxon>
        <taxon>Pseudomonadota</taxon>
        <taxon>Alphaproteobacteria</taxon>
        <taxon>Hyphomicrobiales</taxon>
        <taxon>Phyllobacteriaceae</taxon>
        <taxon>Mesorhizobium</taxon>
    </lineage>
</organism>
<evidence type="ECO:0000313" key="6">
    <source>
        <dbReference type="EMBL" id="UTU52874.1"/>
    </source>
</evidence>
<keyword evidence="3 6" id="KW-0326">Glycosidase</keyword>
<dbReference type="InterPro" id="IPR006425">
    <property type="entry name" value="Glucoamylase_bac"/>
</dbReference>
<dbReference type="InterPro" id="IPR012341">
    <property type="entry name" value="6hp_glycosidase-like_sf"/>
</dbReference>
<dbReference type="Pfam" id="PF00723">
    <property type="entry name" value="Glyco_hydro_15"/>
    <property type="match status" value="1"/>
</dbReference>
<dbReference type="SUPFAM" id="SSF48208">
    <property type="entry name" value="Six-hairpin glycosidases"/>
    <property type="match status" value="1"/>
</dbReference>